<reference evidence="2 3" key="1">
    <citation type="submission" date="2024-01" db="EMBL/GenBank/DDBJ databases">
        <title>The complete chloroplast genome sequence of Lithospermum erythrorhizon: insights into the phylogenetic relationship among Boraginaceae species and the maternal lineages of purple gromwells.</title>
        <authorList>
            <person name="Okada T."/>
            <person name="Watanabe K."/>
        </authorList>
    </citation>
    <scope>NUCLEOTIDE SEQUENCE [LARGE SCALE GENOMIC DNA]</scope>
</reference>
<dbReference type="Proteomes" id="UP001454036">
    <property type="component" value="Unassembled WGS sequence"/>
</dbReference>
<proteinExistence type="predicted"/>
<sequence>MARTKCTTALRPSPPFKRSRSMGDVKIASPSSSPPTPVRPVVAFLTPRATPGGLRVPGPSGWQLSPPPTCPEFGGRILTEYSARTLGPESVPYSGSEFEEEMGISCIEAGEGGPTLSAGAGRGGEEAGGGSSNIVTCQLA</sequence>
<dbReference type="EMBL" id="BAABME010013937">
    <property type="protein sequence ID" value="GAA0186681.1"/>
    <property type="molecule type" value="Genomic_DNA"/>
</dbReference>
<feature type="region of interest" description="Disordered" evidence="1">
    <location>
        <begin position="108"/>
        <end position="140"/>
    </location>
</feature>
<dbReference type="AlphaFoldDB" id="A0AAV3RY66"/>
<organism evidence="2 3">
    <name type="scientific">Lithospermum erythrorhizon</name>
    <name type="common">Purple gromwell</name>
    <name type="synonym">Lithospermum officinale var. erythrorhizon</name>
    <dbReference type="NCBI Taxonomy" id="34254"/>
    <lineage>
        <taxon>Eukaryota</taxon>
        <taxon>Viridiplantae</taxon>
        <taxon>Streptophyta</taxon>
        <taxon>Embryophyta</taxon>
        <taxon>Tracheophyta</taxon>
        <taxon>Spermatophyta</taxon>
        <taxon>Magnoliopsida</taxon>
        <taxon>eudicotyledons</taxon>
        <taxon>Gunneridae</taxon>
        <taxon>Pentapetalae</taxon>
        <taxon>asterids</taxon>
        <taxon>lamiids</taxon>
        <taxon>Boraginales</taxon>
        <taxon>Boraginaceae</taxon>
        <taxon>Boraginoideae</taxon>
        <taxon>Lithospermeae</taxon>
        <taxon>Lithospermum</taxon>
    </lineage>
</organism>
<keyword evidence="3" id="KW-1185">Reference proteome</keyword>
<evidence type="ECO:0000313" key="3">
    <source>
        <dbReference type="Proteomes" id="UP001454036"/>
    </source>
</evidence>
<feature type="region of interest" description="Disordered" evidence="1">
    <location>
        <begin position="1"/>
        <end position="40"/>
    </location>
</feature>
<evidence type="ECO:0000256" key="1">
    <source>
        <dbReference type="SAM" id="MobiDB-lite"/>
    </source>
</evidence>
<evidence type="ECO:0000313" key="2">
    <source>
        <dbReference type="EMBL" id="GAA0186681.1"/>
    </source>
</evidence>
<accession>A0AAV3RY66</accession>
<name>A0AAV3RY66_LITER</name>
<gene>
    <name evidence="2" type="ORF">LIER_33969</name>
</gene>
<comment type="caution">
    <text evidence="2">The sequence shown here is derived from an EMBL/GenBank/DDBJ whole genome shotgun (WGS) entry which is preliminary data.</text>
</comment>
<protein>
    <submittedName>
        <fullName evidence="2">Uncharacterized protein</fullName>
    </submittedName>
</protein>
<feature type="compositionally biased region" description="Gly residues" evidence="1">
    <location>
        <begin position="120"/>
        <end position="131"/>
    </location>
</feature>
<feature type="region of interest" description="Disordered" evidence="1">
    <location>
        <begin position="52"/>
        <end position="71"/>
    </location>
</feature>